<sequence length="274" mass="31034">MTSGAVHVDEAVRDAEARHIVPVSGGKDSSALAVYLKQRNPDVRFEYVFSDTGVELPETIDYLDRLENVLGETIHRVSAMEMFDVAEKPGRTPFDIALYEHFAGFLPSPRARWCTRIMKIAPFERFVGSGRAYSYIGLRADENRAGYLGTGTSGAKPVVISERPNITPVYPYRDDAIDIAEVGRILDSAGLGLPDYYEWRSRSGCYFCFYQQIGEWQGLKERHPALYERAKDYERMKGGRKYTWVDGRSLDDVERMPRRQIKAKADDGCAVCHL</sequence>
<dbReference type="Gene3D" id="3.40.50.620">
    <property type="entry name" value="HUPs"/>
    <property type="match status" value="1"/>
</dbReference>
<dbReference type="InterPro" id="IPR014729">
    <property type="entry name" value="Rossmann-like_a/b/a_fold"/>
</dbReference>
<protein>
    <submittedName>
        <fullName evidence="2">Phosphoadenosine phosphosulfate reductase</fullName>
    </submittedName>
</protein>
<evidence type="ECO:0000259" key="1">
    <source>
        <dbReference type="Pfam" id="PF01507"/>
    </source>
</evidence>
<evidence type="ECO:0000313" key="2">
    <source>
        <dbReference type="EMBL" id="SBV32635.1"/>
    </source>
</evidence>
<accession>A0A1Y5PVJ9</accession>
<name>A0A1Y5PVJ9_9SPHN</name>
<gene>
    <name evidence="2" type="ORF">SPPYR_1515</name>
</gene>
<dbReference type="Pfam" id="PF01507">
    <property type="entry name" value="PAPS_reduct"/>
    <property type="match status" value="1"/>
</dbReference>
<dbReference type="InterPro" id="IPR050128">
    <property type="entry name" value="Sulfate_adenylyltrnsfr_sub2"/>
</dbReference>
<dbReference type="EMBL" id="LT598653">
    <property type="protein sequence ID" value="SBV32635.1"/>
    <property type="molecule type" value="Genomic_DNA"/>
</dbReference>
<organism evidence="2">
    <name type="scientific">uncultured Sphingopyxis sp</name>
    <dbReference type="NCBI Taxonomy" id="310581"/>
    <lineage>
        <taxon>Bacteria</taxon>
        <taxon>Pseudomonadati</taxon>
        <taxon>Pseudomonadota</taxon>
        <taxon>Alphaproteobacteria</taxon>
        <taxon>Sphingomonadales</taxon>
        <taxon>Sphingomonadaceae</taxon>
        <taxon>Sphingopyxis</taxon>
        <taxon>environmental samples</taxon>
    </lineage>
</organism>
<dbReference type="RefSeq" id="WP_184101064.1">
    <property type="nucleotide sequence ID" value="NZ_LT598653.1"/>
</dbReference>
<dbReference type="GO" id="GO:0003824">
    <property type="term" value="F:catalytic activity"/>
    <property type="evidence" value="ECO:0007669"/>
    <property type="project" value="InterPro"/>
</dbReference>
<dbReference type="SUPFAM" id="SSF52402">
    <property type="entry name" value="Adenine nucleotide alpha hydrolases-like"/>
    <property type="match status" value="1"/>
</dbReference>
<dbReference type="PANTHER" id="PTHR43196">
    <property type="entry name" value="SULFATE ADENYLYLTRANSFERASE SUBUNIT 2"/>
    <property type="match status" value="1"/>
</dbReference>
<reference evidence="2" key="1">
    <citation type="submission" date="2016-03" db="EMBL/GenBank/DDBJ databases">
        <authorList>
            <person name="Ploux O."/>
        </authorList>
    </citation>
    <scope>NUCLEOTIDE SEQUENCE</scope>
    <source>
        <strain evidence="2">UC10</strain>
    </source>
</reference>
<dbReference type="InterPro" id="IPR002500">
    <property type="entry name" value="PAPS_reduct_dom"/>
</dbReference>
<dbReference type="KEGG" id="sphu:SPPYR_1515"/>
<dbReference type="PANTHER" id="PTHR43196:SF2">
    <property type="entry name" value="PHOSPHOADENOSINE PHOSPHOSULFATE REDUCTASE"/>
    <property type="match status" value="1"/>
</dbReference>
<feature type="domain" description="Phosphoadenosine phosphosulphate reductase" evidence="1">
    <location>
        <begin position="19"/>
        <end position="144"/>
    </location>
</feature>
<proteinExistence type="predicted"/>
<dbReference type="AlphaFoldDB" id="A0A1Y5PVJ9"/>